<keyword evidence="7 9" id="KW-1133">Transmembrane helix</keyword>
<comment type="subcellular location">
    <subcellularLocation>
        <location evidence="1">Cell inner membrane</location>
        <topology evidence="1">Multi-pass membrane protein</topology>
    </subcellularLocation>
    <subcellularLocation>
        <location evidence="9">Cell membrane</location>
        <topology evidence="9">Multi-pass membrane protein</topology>
    </subcellularLocation>
</comment>
<dbReference type="InterPro" id="IPR000515">
    <property type="entry name" value="MetI-like"/>
</dbReference>
<proteinExistence type="inferred from homology"/>
<protein>
    <submittedName>
        <fullName evidence="11">Amino acid ABC transporter permease</fullName>
    </submittedName>
</protein>
<dbReference type="PANTHER" id="PTHR30614:SF37">
    <property type="entry name" value="AMINO-ACID ABC TRANSPORTER PERMEASE PROTEIN YHDX-RELATED"/>
    <property type="match status" value="1"/>
</dbReference>
<organism evidence="11 12">
    <name type="scientific">Allohahella marinimesophila</name>
    <dbReference type="NCBI Taxonomy" id="1054972"/>
    <lineage>
        <taxon>Bacteria</taxon>
        <taxon>Pseudomonadati</taxon>
        <taxon>Pseudomonadota</taxon>
        <taxon>Gammaproteobacteria</taxon>
        <taxon>Oceanospirillales</taxon>
        <taxon>Hahellaceae</taxon>
        <taxon>Allohahella</taxon>
    </lineage>
</organism>
<feature type="transmembrane region" description="Helical" evidence="9">
    <location>
        <begin position="183"/>
        <end position="201"/>
    </location>
</feature>
<dbReference type="PROSITE" id="PS51257">
    <property type="entry name" value="PROKAR_LIPOPROTEIN"/>
    <property type="match status" value="1"/>
</dbReference>
<sequence>MSNGKKGGVTSLIYDPRLRSIFFQLVAIACVAGFFWHILDNANTNMAARGITTGFGFLDNQAGFGIIQSLIDYTETDTYARTFTVGLLNTLLVSMLGIFFATIVGFLMGIARLSSNWLIRKLALCYIEVFRNIPLLLQIFFWYFAVLRALPSPRMSMEMGDAFFLNIRGLYMPEPIPGAGFDYVWIALIAGVVGSYALYRYAKKIQAETGRIIPMFLPTLGMIIGLPLIVFFIAGSPLSWEYPVLKGFNFTDGITIIPEFLALLFALTIYTSAFIAEVVRSGIEAVSHGQTEAASALGLTNGQRLRLIVIPQSMRIIIPPLTNQYLNLTKNSSLATAIGYPDLVSVFAGTTLNQTGQAVEIIFMTMGVYLTISLVTSAAMNYYNSRKALIER</sequence>
<feature type="transmembrane region" description="Helical" evidence="9">
    <location>
        <begin position="213"/>
        <end position="234"/>
    </location>
</feature>
<evidence type="ECO:0000256" key="8">
    <source>
        <dbReference type="ARBA" id="ARBA00023136"/>
    </source>
</evidence>
<keyword evidence="8 9" id="KW-0472">Membrane</keyword>
<reference evidence="12" key="1">
    <citation type="journal article" date="2019" name="Int. J. Syst. Evol. Microbiol.">
        <title>The Global Catalogue of Microorganisms (GCM) 10K type strain sequencing project: providing services to taxonomists for standard genome sequencing and annotation.</title>
        <authorList>
            <consortium name="The Broad Institute Genomics Platform"/>
            <consortium name="The Broad Institute Genome Sequencing Center for Infectious Disease"/>
            <person name="Wu L."/>
            <person name="Ma J."/>
        </authorList>
    </citation>
    <scope>NUCLEOTIDE SEQUENCE [LARGE SCALE GENOMIC DNA]</scope>
    <source>
        <strain evidence="12">JCM 17555</strain>
    </source>
</reference>
<gene>
    <name evidence="11" type="ORF">GCM10022278_02330</name>
</gene>
<dbReference type="Proteomes" id="UP001501337">
    <property type="component" value="Unassembled WGS sequence"/>
</dbReference>
<evidence type="ECO:0000256" key="2">
    <source>
        <dbReference type="ARBA" id="ARBA00010072"/>
    </source>
</evidence>
<keyword evidence="12" id="KW-1185">Reference proteome</keyword>
<dbReference type="RefSeq" id="WP_344802436.1">
    <property type="nucleotide sequence ID" value="NZ_BAABBO010000001.1"/>
</dbReference>
<evidence type="ECO:0000256" key="9">
    <source>
        <dbReference type="RuleBase" id="RU363032"/>
    </source>
</evidence>
<name>A0ABP7NGW2_9GAMM</name>
<dbReference type="InterPro" id="IPR010065">
    <property type="entry name" value="AA_ABC_transptr_permease_3TM"/>
</dbReference>
<feature type="transmembrane region" description="Helical" evidence="9">
    <location>
        <begin position="361"/>
        <end position="383"/>
    </location>
</feature>
<evidence type="ECO:0000256" key="1">
    <source>
        <dbReference type="ARBA" id="ARBA00004429"/>
    </source>
</evidence>
<dbReference type="PROSITE" id="PS50928">
    <property type="entry name" value="ABC_TM1"/>
    <property type="match status" value="1"/>
</dbReference>
<feature type="transmembrane region" description="Helical" evidence="9">
    <location>
        <begin position="91"/>
        <end position="111"/>
    </location>
</feature>
<feature type="transmembrane region" description="Helical" evidence="9">
    <location>
        <begin position="21"/>
        <end position="39"/>
    </location>
</feature>
<dbReference type="Gene3D" id="1.10.3720.10">
    <property type="entry name" value="MetI-like"/>
    <property type="match status" value="2"/>
</dbReference>
<evidence type="ECO:0000256" key="3">
    <source>
        <dbReference type="ARBA" id="ARBA00022448"/>
    </source>
</evidence>
<dbReference type="SUPFAM" id="SSF161098">
    <property type="entry name" value="MetI-like"/>
    <property type="match status" value="2"/>
</dbReference>
<evidence type="ECO:0000256" key="5">
    <source>
        <dbReference type="ARBA" id="ARBA00022692"/>
    </source>
</evidence>
<evidence type="ECO:0000259" key="10">
    <source>
        <dbReference type="PROSITE" id="PS50928"/>
    </source>
</evidence>
<dbReference type="InterPro" id="IPR043429">
    <property type="entry name" value="ArtM/GltK/GlnP/TcyL/YhdX-like"/>
</dbReference>
<evidence type="ECO:0000313" key="12">
    <source>
        <dbReference type="Proteomes" id="UP001501337"/>
    </source>
</evidence>
<dbReference type="PANTHER" id="PTHR30614">
    <property type="entry name" value="MEMBRANE COMPONENT OF AMINO ACID ABC TRANSPORTER"/>
    <property type="match status" value="1"/>
</dbReference>
<accession>A0ABP7NGW2</accession>
<evidence type="ECO:0000313" key="11">
    <source>
        <dbReference type="EMBL" id="GAA3946703.1"/>
    </source>
</evidence>
<dbReference type="CDD" id="cd06261">
    <property type="entry name" value="TM_PBP2"/>
    <property type="match status" value="1"/>
</dbReference>
<feature type="domain" description="ABC transmembrane type-1" evidence="10">
    <location>
        <begin position="87"/>
        <end position="380"/>
    </location>
</feature>
<evidence type="ECO:0000256" key="4">
    <source>
        <dbReference type="ARBA" id="ARBA00022475"/>
    </source>
</evidence>
<comment type="similarity">
    <text evidence="2">Belongs to the binding-protein-dependent transport system permease family. HisMQ subfamily.</text>
</comment>
<evidence type="ECO:0000256" key="7">
    <source>
        <dbReference type="ARBA" id="ARBA00022989"/>
    </source>
</evidence>
<dbReference type="EMBL" id="BAABBO010000001">
    <property type="protein sequence ID" value="GAA3946703.1"/>
    <property type="molecule type" value="Genomic_DNA"/>
</dbReference>
<evidence type="ECO:0000256" key="6">
    <source>
        <dbReference type="ARBA" id="ARBA00022970"/>
    </source>
</evidence>
<dbReference type="InterPro" id="IPR035906">
    <property type="entry name" value="MetI-like_sf"/>
</dbReference>
<keyword evidence="6" id="KW-0029">Amino-acid transport</keyword>
<comment type="caution">
    <text evidence="11">The sequence shown here is derived from an EMBL/GenBank/DDBJ whole genome shotgun (WGS) entry which is preliminary data.</text>
</comment>
<dbReference type="NCBIfam" id="TIGR01726">
    <property type="entry name" value="HEQRo_perm_3TM"/>
    <property type="match status" value="1"/>
</dbReference>
<feature type="transmembrane region" description="Helical" evidence="9">
    <location>
        <begin position="254"/>
        <end position="276"/>
    </location>
</feature>
<feature type="transmembrane region" description="Helical" evidence="9">
    <location>
        <begin position="123"/>
        <end position="145"/>
    </location>
</feature>
<keyword evidence="5 9" id="KW-0812">Transmembrane</keyword>
<dbReference type="Pfam" id="PF00528">
    <property type="entry name" value="BPD_transp_1"/>
    <property type="match status" value="1"/>
</dbReference>
<keyword evidence="3 9" id="KW-0813">Transport</keyword>
<keyword evidence="4" id="KW-1003">Cell membrane</keyword>